<dbReference type="Pfam" id="PF00196">
    <property type="entry name" value="GerE"/>
    <property type="match status" value="1"/>
</dbReference>
<protein>
    <submittedName>
        <fullName evidence="5">AAA family ATPase</fullName>
    </submittedName>
</protein>
<keyword evidence="1" id="KW-0547">Nucleotide-binding</keyword>
<dbReference type="PANTHER" id="PTHR16305:SF35">
    <property type="entry name" value="TRANSCRIPTIONAL ACTIVATOR DOMAIN"/>
    <property type="match status" value="1"/>
</dbReference>
<dbReference type="InterPro" id="IPR041664">
    <property type="entry name" value="AAA_16"/>
</dbReference>
<accession>A0A6N7KTP6</accession>
<evidence type="ECO:0000259" key="4">
    <source>
        <dbReference type="PROSITE" id="PS50043"/>
    </source>
</evidence>
<organism evidence="5 6">
    <name type="scientific">Streptomyces kaniharaensis</name>
    <dbReference type="NCBI Taxonomy" id="212423"/>
    <lineage>
        <taxon>Bacteria</taxon>
        <taxon>Bacillati</taxon>
        <taxon>Actinomycetota</taxon>
        <taxon>Actinomycetes</taxon>
        <taxon>Kitasatosporales</taxon>
        <taxon>Streptomycetaceae</taxon>
        <taxon>Streptomyces</taxon>
    </lineage>
</organism>
<dbReference type="PRINTS" id="PR00038">
    <property type="entry name" value="HTHLUXR"/>
</dbReference>
<dbReference type="CDD" id="cd06170">
    <property type="entry name" value="LuxR_C_like"/>
    <property type="match status" value="1"/>
</dbReference>
<evidence type="ECO:0000256" key="1">
    <source>
        <dbReference type="ARBA" id="ARBA00022741"/>
    </source>
</evidence>
<evidence type="ECO:0000256" key="3">
    <source>
        <dbReference type="SAM" id="MobiDB-lite"/>
    </source>
</evidence>
<dbReference type="AlphaFoldDB" id="A0A6N7KTP6"/>
<sequence>MRAGNGTAPDGSTAHRAGPSRTAEEFRLDADSILPERRPGRAADAAALFGRERETAALRDRLARARSGSGGGVLLTGEAGAGVTGLVEHCLAEPVGAGVQVWRGEADELDRRLPLLPFLECRTAGGRALYRSSPDLAELARSAGGAVSVAATSGLLLEAVEEQCARGPLVLVIDHAQWLDDASVAAWRRLARAAGDLPLLLVACVRQGQWSRPVDSLVVAGRLDGDVIELGPLAPDAILALARHRLGAAPGERLVRLLSQVGGNPRYLLELLDVLDRQGLLRRTATAVEVVEGETEPAFTELAALRLAELSPGAAQAVREAALLGRRTRVSDLATVTGQPATALLAGVREAVSAGLLAETETGLSFRHPVLWRGIRENVPAVLRWSMHADAARRLAEAGADAGQVAEHLERAGPVLSRWAVGWVRQQASVLVEQAPQVAVPVLRAAAGGEQLDDRDTALQAALARAMLRTRRYTQALELARDILASADDPVLTSELAWDLARSLHLVGGHTEAGRLCAEQLARDGVPLALRARLGACLVYALVVPGEPVPARLAAAEAAAEAAARASGDHWALAGLALCRAVAARANGPAERALALLKEADGLLGGSEDGRPELHAVVLSELADLLGELDRRTESDAAQARARASAARSRTHDGRWTAVAGFALHMRNGDWSLGGDELAELCRPDEPQPMLSAHCALAVQQAVCAEPEAASEQLRRAQQIAGGRAVGRAATLLRVAEAMEAERAGEPDRALRALEGELTAGRVAGAAYRLLWCPRAVRHALDCGHRELTERFVEFARQTAAVEPVPHRAWLLAWCEALVAVDPTELGAVAEYLRSAGRRTQLAWALEDLAAARAATGRIAEARPALAEALELYRGMGALAEARRAEHRLRATGVDAVVRHRAGRRRAAAGWEALTPTELTVARLVGQGLSNPETAARLGVSARTVQTHVSSILTKLGATSRVAIARELALRAEGPGAR</sequence>
<reference evidence="5 6" key="1">
    <citation type="submission" date="2019-09" db="EMBL/GenBank/DDBJ databases">
        <title>Genome Sequences of Streptomyces kaniharaensis ATCC 21070.</title>
        <authorList>
            <person name="Zhu W."/>
            <person name="De Crecy-Lagard V."/>
            <person name="Richards N.G."/>
        </authorList>
    </citation>
    <scope>NUCLEOTIDE SEQUENCE [LARGE SCALE GENOMIC DNA]</scope>
    <source>
        <strain evidence="5 6">SF-557</strain>
    </source>
</reference>
<dbReference type="InterPro" id="IPR016032">
    <property type="entry name" value="Sig_transdc_resp-reg_C-effctor"/>
</dbReference>
<dbReference type="GO" id="GO:0005524">
    <property type="term" value="F:ATP binding"/>
    <property type="evidence" value="ECO:0007669"/>
    <property type="project" value="UniProtKB-KW"/>
</dbReference>
<dbReference type="InterPro" id="IPR000792">
    <property type="entry name" value="Tscrpt_reg_LuxR_C"/>
</dbReference>
<dbReference type="Pfam" id="PF13191">
    <property type="entry name" value="AAA_16"/>
    <property type="match status" value="1"/>
</dbReference>
<gene>
    <name evidence="5" type="ORF">F7Q99_21735</name>
</gene>
<dbReference type="GO" id="GO:0003677">
    <property type="term" value="F:DNA binding"/>
    <property type="evidence" value="ECO:0007669"/>
    <property type="project" value="InterPro"/>
</dbReference>
<feature type="domain" description="HTH luxR-type" evidence="4">
    <location>
        <begin position="907"/>
        <end position="972"/>
    </location>
</feature>
<dbReference type="InterPro" id="IPR027417">
    <property type="entry name" value="P-loop_NTPase"/>
</dbReference>
<evidence type="ECO:0000313" key="5">
    <source>
        <dbReference type="EMBL" id="MQS14811.1"/>
    </source>
</evidence>
<keyword evidence="6" id="KW-1185">Reference proteome</keyword>
<dbReference type="PROSITE" id="PS50043">
    <property type="entry name" value="HTH_LUXR_2"/>
    <property type="match status" value="1"/>
</dbReference>
<dbReference type="EMBL" id="WBOF01000001">
    <property type="protein sequence ID" value="MQS14811.1"/>
    <property type="molecule type" value="Genomic_DNA"/>
</dbReference>
<keyword evidence="2" id="KW-0067">ATP-binding</keyword>
<dbReference type="GO" id="GO:0004016">
    <property type="term" value="F:adenylate cyclase activity"/>
    <property type="evidence" value="ECO:0007669"/>
    <property type="project" value="TreeGrafter"/>
</dbReference>
<dbReference type="SMART" id="SM00421">
    <property type="entry name" value="HTH_LUXR"/>
    <property type="match status" value="1"/>
</dbReference>
<evidence type="ECO:0000256" key="2">
    <source>
        <dbReference type="ARBA" id="ARBA00022840"/>
    </source>
</evidence>
<feature type="region of interest" description="Disordered" evidence="3">
    <location>
        <begin position="1"/>
        <end position="28"/>
    </location>
</feature>
<dbReference type="Proteomes" id="UP000450000">
    <property type="component" value="Unassembled WGS sequence"/>
</dbReference>
<dbReference type="InterPro" id="IPR036388">
    <property type="entry name" value="WH-like_DNA-bd_sf"/>
</dbReference>
<dbReference type="GO" id="GO:0006355">
    <property type="term" value="P:regulation of DNA-templated transcription"/>
    <property type="evidence" value="ECO:0007669"/>
    <property type="project" value="InterPro"/>
</dbReference>
<evidence type="ECO:0000313" key="6">
    <source>
        <dbReference type="Proteomes" id="UP000450000"/>
    </source>
</evidence>
<dbReference type="OrthoDB" id="8482304at2"/>
<dbReference type="PANTHER" id="PTHR16305">
    <property type="entry name" value="TESTICULAR SOLUBLE ADENYLYL CYCLASE"/>
    <property type="match status" value="1"/>
</dbReference>
<comment type="caution">
    <text evidence="5">The sequence shown here is derived from an EMBL/GenBank/DDBJ whole genome shotgun (WGS) entry which is preliminary data.</text>
</comment>
<name>A0A6N7KTP6_9ACTN</name>
<proteinExistence type="predicted"/>
<dbReference type="Gene3D" id="1.10.10.10">
    <property type="entry name" value="Winged helix-like DNA-binding domain superfamily/Winged helix DNA-binding domain"/>
    <property type="match status" value="1"/>
</dbReference>
<dbReference type="GO" id="GO:0005737">
    <property type="term" value="C:cytoplasm"/>
    <property type="evidence" value="ECO:0007669"/>
    <property type="project" value="TreeGrafter"/>
</dbReference>
<dbReference type="SUPFAM" id="SSF52540">
    <property type="entry name" value="P-loop containing nucleoside triphosphate hydrolases"/>
    <property type="match status" value="1"/>
</dbReference>
<dbReference type="SUPFAM" id="SSF46894">
    <property type="entry name" value="C-terminal effector domain of the bipartite response regulators"/>
    <property type="match status" value="1"/>
</dbReference>